<evidence type="ECO:0000259" key="8">
    <source>
        <dbReference type="Pfam" id="PF06886"/>
    </source>
</evidence>
<dbReference type="InterPro" id="IPR044806">
    <property type="entry name" value="WVD2/WDL1-4"/>
</dbReference>
<sequence>MGTQQFAAFKNSTYKGDTVVWQAIHKQDRRERNCKKRKPKKKKNKRVSRSGQIKSSYINLGMGRELTDVDMDGKANGVVNSNGNLIVSEGSESNNYEVKECTAKNSVVDNGHEKQEALGVKSTNFGTAIPEDQKCMDNDEFSATASKTIGAGQAHHATSKTGANGTANVNSALSPVTTKGSEPNSPITPLILRKPLQPYDRKHPDDEDNWSLTSSAASVRTARSRVTIGSAPTFRSAERAEKRREFYQKLEEKHRALEAERSQFEARTKEEQEAALKQLRKSMVVKANPVPDFYYEGPPRKVELKKLPLTRPKSPNFTRRKSCGDAVRSSQDEKAKACCQTHRRSLGNHTERSTTANEFKSKGRVSGQTSNGAGKAKERAKQVKEATKAAPTKIIEPSNANITVQS</sequence>
<keyword evidence="6" id="KW-0175">Coiled coil</keyword>
<accession>A0ABR0MID0</accession>
<dbReference type="InterPro" id="IPR027329">
    <property type="entry name" value="TPX2_C"/>
</dbReference>
<feature type="region of interest" description="Disordered" evidence="7">
    <location>
        <begin position="310"/>
        <end position="406"/>
    </location>
</feature>
<protein>
    <recommendedName>
        <fullName evidence="8">TPX2 C-terminal domain-containing protein</fullName>
    </recommendedName>
</protein>
<dbReference type="EMBL" id="JARKNE010000013">
    <property type="protein sequence ID" value="KAK5773037.1"/>
    <property type="molecule type" value="Genomic_DNA"/>
</dbReference>
<evidence type="ECO:0000313" key="9">
    <source>
        <dbReference type="EMBL" id="KAK5773037.1"/>
    </source>
</evidence>
<gene>
    <name evidence="9" type="ORF">PVK06_049340</name>
</gene>
<dbReference type="Proteomes" id="UP001358586">
    <property type="component" value="Chromosome 13"/>
</dbReference>
<feature type="coiled-coil region" evidence="6">
    <location>
        <begin position="240"/>
        <end position="274"/>
    </location>
</feature>
<dbReference type="PANTHER" id="PTHR46372">
    <property type="entry name" value="PROTEIN WVD2-LIKE 3"/>
    <property type="match status" value="1"/>
</dbReference>
<dbReference type="Pfam" id="PF06886">
    <property type="entry name" value="TPX2"/>
    <property type="match status" value="1"/>
</dbReference>
<comment type="subcellular location">
    <subcellularLocation>
        <location evidence="1">Cytoplasm</location>
        <location evidence="1">Cytoskeleton</location>
    </subcellularLocation>
</comment>
<organism evidence="9 10">
    <name type="scientific">Gossypium arboreum</name>
    <name type="common">Tree cotton</name>
    <name type="synonym">Gossypium nanking</name>
    <dbReference type="NCBI Taxonomy" id="29729"/>
    <lineage>
        <taxon>Eukaryota</taxon>
        <taxon>Viridiplantae</taxon>
        <taxon>Streptophyta</taxon>
        <taxon>Embryophyta</taxon>
        <taxon>Tracheophyta</taxon>
        <taxon>Spermatophyta</taxon>
        <taxon>Magnoliopsida</taxon>
        <taxon>eudicotyledons</taxon>
        <taxon>Gunneridae</taxon>
        <taxon>Pentapetalae</taxon>
        <taxon>rosids</taxon>
        <taxon>malvids</taxon>
        <taxon>Malvales</taxon>
        <taxon>Malvaceae</taxon>
        <taxon>Malvoideae</taxon>
        <taxon>Gossypium</taxon>
    </lineage>
</organism>
<feature type="domain" description="TPX2 C-terminal" evidence="8">
    <location>
        <begin position="233"/>
        <end position="305"/>
    </location>
</feature>
<keyword evidence="4" id="KW-0493">Microtubule</keyword>
<dbReference type="PANTHER" id="PTHR46372:SF6">
    <property type="entry name" value="PROTEIN WVD2-LIKE 1"/>
    <property type="match status" value="1"/>
</dbReference>
<feature type="compositionally biased region" description="Basic residues" evidence="7">
    <location>
        <begin position="32"/>
        <end position="48"/>
    </location>
</feature>
<evidence type="ECO:0000313" key="10">
    <source>
        <dbReference type="Proteomes" id="UP001358586"/>
    </source>
</evidence>
<name>A0ABR0MID0_GOSAR</name>
<evidence type="ECO:0000256" key="6">
    <source>
        <dbReference type="SAM" id="Coils"/>
    </source>
</evidence>
<proteinExistence type="inferred from homology"/>
<keyword evidence="3" id="KW-0963">Cytoplasm</keyword>
<evidence type="ECO:0000256" key="2">
    <source>
        <dbReference type="ARBA" id="ARBA00005885"/>
    </source>
</evidence>
<feature type="region of interest" description="Disordered" evidence="7">
    <location>
        <begin position="25"/>
        <end position="54"/>
    </location>
</feature>
<reference evidence="9 10" key="1">
    <citation type="submission" date="2023-03" db="EMBL/GenBank/DDBJ databases">
        <title>WGS of Gossypium arboreum.</title>
        <authorList>
            <person name="Yu D."/>
        </authorList>
    </citation>
    <scope>NUCLEOTIDE SEQUENCE [LARGE SCALE GENOMIC DNA]</scope>
    <source>
        <tissue evidence="9">Leaf</tissue>
    </source>
</reference>
<evidence type="ECO:0000256" key="1">
    <source>
        <dbReference type="ARBA" id="ARBA00004245"/>
    </source>
</evidence>
<comment type="similarity">
    <text evidence="2">Belongs to the TPX2 family.</text>
</comment>
<keyword evidence="5" id="KW-0206">Cytoskeleton</keyword>
<feature type="compositionally biased region" description="Basic and acidic residues" evidence="7">
    <location>
        <begin position="375"/>
        <end position="387"/>
    </location>
</feature>
<evidence type="ECO:0000256" key="4">
    <source>
        <dbReference type="ARBA" id="ARBA00022701"/>
    </source>
</evidence>
<comment type="caution">
    <text evidence="9">The sequence shown here is derived from an EMBL/GenBank/DDBJ whole genome shotgun (WGS) entry which is preliminary data.</text>
</comment>
<evidence type="ECO:0000256" key="3">
    <source>
        <dbReference type="ARBA" id="ARBA00022490"/>
    </source>
</evidence>
<evidence type="ECO:0000256" key="7">
    <source>
        <dbReference type="SAM" id="MobiDB-lite"/>
    </source>
</evidence>
<evidence type="ECO:0000256" key="5">
    <source>
        <dbReference type="ARBA" id="ARBA00023212"/>
    </source>
</evidence>
<keyword evidence="10" id="KW-1185">Reference proteome</keyword>